<dbReference type="EMBL" id="ACEQ02000001">
    <property type="protein sequence ID" value="EEZ76826.1"/>
    <property type="molecule type" value="Genomic_DNA"/>
</dbReference>
<evidence type="ECO:0000313" key="1">
    <source>
        <dbReference type="EMBL" id="EEZ76826.1"/>
    </source>
</evidence>
<evidence type="ECO:0000313" key="2">
    <source>
        <dbReference type="Proteomes" id="UP000003843"/>
    </source>
</evidence>
<organism evidence="1 2">
    <name type="scientific">Neisseria lactamica ATCC 23970</name>
    <dbReference type="NCBI Taxonomy" id="546265"/>
    <lineage>
        <taxon>Bacteria</taxon>
        <taxon>Pseudomonadati</taxon>
        <taxon>Pseudomonadota</taxon>
        <taxon>Betaproteobacteria</taxon>
        <taxon>Neisseriales</taxon>
        <taxon>Neisseriaceae</taxon>
        <taxon>Neisseria</taxon>
    </lineage>
</organism>
<sequence>MPSETFFQTAFLIPLPDCAADSDRGTPIVHDGSLAFKRRQ</sequence>
<proteinExistence type="predicted"/>
<name>D0W680_NEILA</name>
<dbReference type="AlphaFoldDB" id="D0W680"/>
<comment type="caution">
    <text evidence="1">The sequence shown here is derived from an EMBL/GenBank/DDBJ whole genome shotgun (WGS) entry which is preliminary data.</text>
</comment>
<dbReference type="Proteomes" id="UP000003843">
    <property type="component" value="Unassembled WGS sequence"/>
</dbReference>
<accession>D0W680</accession>
<protein>
    <submittedName>
        <fullName evidence="1">Uncharacterized protein</fullName>
    </submittedName>
</protein>
<gene>
    <name evidence="1" type="ORF">NEILACOT_03016</name>
</gene>
<reference evidence="1 2" key="1">
    <citation type="submission" date="2009-10" db="EMBL/GenBank/DDBJ databases">
        <authorList>
            <person name="Weinstock G."/>
            <person name="Sodergren E."/>
            <person name="Clifton S."/>
            <person name="Fulton L."/>
            <person name="Fulton B."/>
            <person name="Courtney L."/>
            <person name="Fronick C."/>
            <person name="Harrison M."/>
            <person name="Strong C."/>
            <person name="Farmer C."/>
            <person name="Delahaunty K."/>
            <person name="Markovic C."/>
            <person name="Hall O."/>
            <person name="Minx P."/>
            <person name="Tomlinson C."/>
            <person name="Mitreva M."/>
            <person name="Nelson J."/>
            <person name="Hou S."/>
            <person name="Wollam A."/>
            <person name="Pepin K.H."/>
            <person name="Johnson M."/>
            <person name="Bhonagiri V."/>
            <person name="Nash W.E."/>
            <person name="Warren W."/>
            <person name="Chinwalla A."/>
            <person name="Mardis E.R."/>
            <person name="Wilson R.K."/>
        </authorList>
    </citation>
    <scope>NUCLEOTIDE SEQUENCE [LARGE SCALE GENOMIC DNA]</scope>
    <source>
        <strain evidence="1 2">ATCC 23970</strain>
    </source>
</reference>